<dbReference type="GO" id="GO:0008239">
    <property type="term" value="F:dipeptidyl-peptidase activity"/>
    <property type="evidence" value="ECO:0007669"/>
    <property type="project" value="InterPro"/>
</dbReference>
<protein>
    <recommendedName>
        <fullName evidence="3">Xaa-Pro dipeptidyl-peptidase C-terminal domain-containing protein</fullName>
    </recommendedName>
</protein>
<reference evidence="4 5" key="1">
    <citation type="submission" date="2020-08" db="EMBL/GenBank/DDBJ databases">
        <title>Genomic Encyclopedia of Type Strains, Phase IV (KMG-IV): sequencing the most valuable type-strain genomes for metagenomic binning, comparative biology and taxonomic classification.</title>
        <authorList>
            <person name="Goeker M."/>
        </authorList>
    </citation>
    <scope>NUCLEOTIDE SEQUENCE [LARGE SCALE GENOMIC DNA]</scope>
    <source>
        <strain evidence="4 5">DSM 19612</strain>
    </source>
</reference>
<feature type="region of interest" description="Disordered" evidence="2">
    <location>
        <begin position="354"/>
        <end position="375"/>
    </location>
</feature>
<dbReference type="Pfam" id="PF08530">
    <property type="entry name" value="PepX_C"/>
    <property type="match status" value="1"/>
</dbReference>
<dbReference type="NCBIfam" id="TIGR00976">
    <property type="entry name" value="CocE_NonD"/>
    <property type="match status" value="1"/>
</dbReference>
<keyword evidence="5" id="KW-1185">Reference proteome</keyword>
<accession>A0A841Q296</accession>
<evidence type="ECO:0000256" key="1">
    <source>
        <dbReference type="ARBA" id="ARBA00022801"/>
    </source>
</evidence>
<dbReference type="InterPro" id="IPR005674">
    <property type="entry name" value="CocE/Ser_esterase"/>
</dbReference>
<sequence length="554" mass="63440">MGKYDVKITRDIKVVMRDGVKLSADLYQPNTEEKVPAIIVRTPYLKGTAKILETANYFAENGYGVMYMDVRGRGDSEGEFDPYFNEADDGYDSIEWLASQQWCSGDVGTMGGSYLARIQWLTALKKPPHLKAMIATVTPSDPFVEWPTGIPTPQHLCWLYMTSGKVMQDVDLLDWESIYKYLPLEEMDVNVGKVMDRWREEFQHPYLDDWWKRMCYQDKFEQIDLPVLHISGWYDDEQIGTPLNFYGMTTSAASEKARKSQKMIMGPWPHQINKSTTLGELDFGPDSLIDLNSKMLRWFDHWLKGKNDGMLDEPAIDMFVMGDNKWRQEKEWPLARTKWTKYFLHSKGNANSRFGDGWLSTDQPNESETSTDGYTYDPENPVPFITEPTSAQIGGPDNYSAVERRDDVLVYSTDTLAEDVEVTGPIKMELYATTDAVDTDFTVKLIDVWPNGFAQRLTDGIVRARFRNGMETPELIEPNKVYKYEIDCWNTSQVFKKGHKIRVEISSSAFPKYDRNPNTGEPLGKSTNLKAAEQTIYHNKEFPSAIVLPIIPSS</sequence>
<evidence type="ECO:0000313" key="4">
    <source>
        <dbReference type="EMBL" id="MBB6452783.1"/>
    </source>
</evidence>
<feature type="domain" description="Xaa-Pro dipeptidyl-peptidase C-terminal" evidence="3">
    <location>
        <begin position="296"/>
        <end position="547"/>
    </location>
</feature>
<dbReference type="InterPro" id="IPR013736">
    <property type="entry name" value="Xaa-Pro_dipept_C"/>
</dbReference>
<dbReference type="AlphaFoldDB" id="A0A841Q296"/>
<dbReference type="Proteomes" id="UP000581688">
    <property type="component" value="Unassembled WGS sequence"/>
</dbReference>
<organism evidence="4 5">
    <name type="scientific">Salirhabdus euzebyi</name>
    <dbReference type="NCBI Taxonomy" id="394506"/>
    <lineage>
        <taxon>Bacteria</taxon>
        <taxon>Bacillati</taxon>
        <taxon>Bacillota</taxon>
        <taxon>Bacilli</taxon>
        <taxon>Bacillales</taxon>
        <taxon>Bacillaceae</taxon>
        <taxon>Salirhabdus</taxon>
    </lineage>
</organism>
<evidence type="ECO:0000259" key="3">
    <source>
        <dbReference type="SMART" id="SM00939"/>
    </source>
</evidence>
<dbReference type="InterPro" id="IPR008979">
    <property type="entry name" value="Galactose-bd-like_sf"/>
</dbReference>
<dbReference type="InterPro" id="IPR029058">
    <property type="entry name" value="AB_hydrolase_fold"/>
</dbReference>
<dbReference type="SUPFAM" id="SSF49785">
    <property type="entry name" value="Galactose-binding domain-like"/>
    <property type="match status" value="1"/>
</dbReference>
<feature type="compositionally biased region" description="Polar residues" evidence="2">
    <location>
        <begin position="360"/>
        <end position="373"/>
    </location>
</feature>
<dbReference type="EMBL" id="JACHGH010000003">
    <property type="protein sequence ID" value="MBB6452783.1"/>
    <property type="molecule type" value="Genomic_DNA"/>
</dbReference>
<dbReference type="InterPro" id="IPR000383">
    <property type="entry name" value="Xaa-Pro-like_dom"/>
</dbReference>
<keyword evidence="1" id="KW-0378">Hydrolase</keyword>
<evidence type="ECO:0000313" key="5">
    <source>
        <dbReference type="Proteomes" id="UP000581688"/>
    </source>
</evidence>
<proteinExistence type="predicted"/>
<dbReference type="PANTHER" id="PTHR43056">
    <property type="entry name" value="PEPTIDASE S9 PROLYL OLIGOPEPTIDASE"/>
    <property type="match status" value="1"/>
</dbReference>
<gene>
    <name evidence="4" type="ORF">HNQ94_001229</name>
</gene>
<dbReference type="RefSeq" id="WP_174495333.1">
    <property type="nucleotide sequence ID" value="NZ_CADDWK010000003.1"/>
</dbReference>
<dbReference type="PANTHER" id="PTHR43056:SF10">
    <property type="entry name" value="COCE_NOND FAMILY, PUTATIVE (AFU_ORTHOLOGUE AFUA_7G00600)-RELATED"/>
    <property type="match status" value="1"/>
</dbReference>
<dbReference type="Pfam" id="PF02129">
    <property type="entry name" value="Peptidase_S15"/>
    <property type="match status" value="1"/>
</dbReference>
<dbReference type="Gene3D" id="2.60.120.260">
    <property type="entry name" value="Galactose-binding domain-like"/>
    <property type="match status" value="1"/>
</dbReference>
<dbReference type="Gene3D" id="1.10.3020.10">
    <property type="entry name" value="alpha-amino acid ester hydrolase ( Helical cap domain)"/>
    <property type="match status" value="1"/>
</dbReference>
<dbReference type="SMART" id="SM00939">
    <property type="entry name" value="PepX_C"/>
    <property type="match status" value="1"/>
</dbReference>
<comment type="caution">
    <text evidence="4">The sequence shown here is derived from an EMBL/GenBank/DDBJ whole genome shotgun (WGS) entry which is preliminary data.</text>
</comment>
<dbReference type="SUPFAM" id="SSF53474">
    <property type="entry name" value="alpha/beta-Hydrolases"/>
    <property type="match status" value="1"/>
</dbReference>
<dbReference type="Gene3D" id="3.40.50.1820">
    <property type="entry name" value="alpha/beta hydrolase"/>
    <property type="match status" value="1"/>
</dbReference>
<dbReference type="InterPro" id="IPR050585">
    <property type="entry name" value="Xaa-Pro_dipeptidyl-ppase/CocE"/>
</dbReference>
<name>A0A841Q296_9BACI</name>
<evidence type="ECO:0000256" key="2">
    <source>
        <dbReference type="SAM" id="MobiDB-lite"/>
    </source>
</evidence>